<evidence type="ECO:0000256" key="9">
    <source>
        <dbReference type="RuleBase" id="RU004504"/>
    </source>
</evidence>
<dbReference type="GO" id="GO:0030170">
    <property type="term" value="F:pyridoxal phosphate binding"/>
    <property type="evidence" value="ECO:0007669"/>
    <property type="project" value="InterPro"/>
</dbReference>
<dbReference type="PIRSF" id="PIRSF005572">
    <property type="entry name" value="NifS"/>
    <property type="match status" value="1"/>
</dbReference>
<dbReference type="KEGG" id="sur:STAUR_0537"/>
<dbReference type="InterPro" id="IPR015422">
    <property type="entry name" value="PyrdxlP-dep_Trfase_small"/>
</dbReference>
<dbReference type="CDD" id="cd06453">
    <property type="entry name" value="SufS_like"/>
    <property type="match status" value="1"/>
</dbReference>
<comment type="cofactor">
    <cofactor evidence="1 9">
        <name>pyridoxal 5'-phosphate</name>
        <dbReference type="ChEBI" id="CHEBI:597326"/>
    </cofactor>
</comment>
<feature type="domain" description="Aminotransferase class V" evidence="10">
    <location>
        <begin position="37"/>
        <end position="401"/>
    </location>
</feature>
<dbReference type="GO" id="GO:0006534">
    <property type="term" value="P:cysteine metabolic process"/>
    <property type="evidence" value="ECO:0007669"/>
    <property type="project" value="InterPro"/>
</dbReference>
<sequence length="413" mass="45328">MRQMHVESTGQGSPGPGNPFLADFPILSSTVHERGFIYFDNAATTLKPRPVIEAVSSYYEKYTSNVSRGNHYISEIATLAFESAREKVASFIKAQSNEIIFTYNCTDSINLVASALSLTPEDEVVISVMEHHSNHLPWHGRARLKIVGVDSSGCIDLNQLQDAITDKTKLVSLSCLSNVTGNIQPVKAAVALARERGVLTLLDAAQAIGHFPFDVRELGCDFLAFSAHKMLGPSGVGVLYARQEAQAALRPVRYGGGMTNKLTRDGVVFRDGPARFEAGTPGIEGIIAFGAAVDYFRKQGFDAIRTQLEELESYCWSKLSQMDAIVHPFPMAPKHAPIFAFRPRKPGVDLNYVTRILSDSHGLALSAGYQCCQPLYEAFNVNGAIRVSLYIYNTRAEIDRLVGALEELRYFIA</sequence>
<dbReference type="InterPro" id="IPR000192">
    <property type="entry name" value="Aminotrans_V_dom"/>
</dbReference>
<gene>
    <name evidence="11" type="primary">csd</name>
    <name evidence="11" type="ordered locus">STAUR_0537</name>
</gene>
<dbReference type="PANTHER" id="PTHR43586:SF8">
    <property type="entry name" value="CYSTEINE DESULFURASE 1, CHLOROPLASTIC"/>
    <property type="match status" value="1"/>
</dbReference>
<evidence type="ECO:0000256" key="3">
    <source>
        <dbReference type="ARBA" id="ARBA00010447"/>
    </source>
</evidence>
<dbReference type="RefSeq" id="WP_013374207.1">
    <property type="nucleotide sequence ID" value="NC_014623.1"/>
</dbReference>
<evidence type="ECO:0000313" key="11">
    <source>
        <dbReference type="EMBL" id="ADO68341.1"/>
    </source>
</evidence>
<evidence type="ECO:0000256" key="4">
    <source>
        <dbReference type="ARBA" id="ARBA00012239"/>
    </source>
</evidence>
<dbReference type="EMBL" id="CP002271">
    <property type="protein sequence ID" value="ADO68341.1"/>
    <property type="molecule type" value="Genomic_DNA"/>
</dbReference>
<dbReference type="Gene3D" id="3.90.1150.10">
    <property type="entry name" value="Aspartate Aminotransferase, domain 1"/>
    <property type="match status" value="1"/>
</dbReference>
<evidence type="ECO:0000256" key="2">
    <source>
        <dbReference type="ARBA" id="ARBA00002824"/>
    </source>
</evidence>
<dbReference type="InterPro" id="IPR015424">
    <property type="entry name" value="PyrdxlP-dep_Trfase"/>
</dbReference>
<comment type="function">
    <text evidence="2">Catalyzes the removal of elemental sulfur and selenium atoms from L-cysteine, L-cystine, L-selenocysteine, and L-selenocystine to produce L-alanine.</text>
</comment>
<keyword evidence="12" id="KW-1185">Reference proteome</keyword>
<evidence type="ECO:0000256" key="1">
    <source>
        <dbReference type="ARBA" id="ARBA00001933"/>
    </source>
</evidence>
<keyword evidence="11" id="KW-0456">Lyase</keyword>
<dbReference type="InterPro" id="IPR010970">
    <property type="entry name" value="Cys_dSase_SufS"/>
</dbReference>
<keyword evidence="6" id="KW-0808">Transferase</keyword>
<dbReference type="HOGENOM" id="CLU_003433_2_5_7"/>
<dbReference type="GO" id="GO:0016829">
    <property type="term" value="F:lyase activity"/>
    <property type="evidence" value="ECO:0007669"/>
    <property type="project" value="UniProtKB-KW"/>
</dbReference>
<protein>
    <recommendedName>
        <fullName evidence="5">Probable cysteine desulfurase</fullName>
        <ecNumber evidence="4">2.8.1.7</ecNumber>
    </recommendedName>
</protein>
<reference evidence="11 12" key="1">
    <citation type="journal article" date="2011" name="Mol. Biol. Evol.">
        <title>Comparative genomic analysis of fruiting body formation in Myxococcales.</title>
        <authorList>
            <person name="Huntley S."/>
            <person name="Hamann N."/>
            <person name="Wegener-Feldbrugge S."/>
            <person name="Treuner-Lange A."/>
            <person name="Kube M."/>
            <person name="Reinhardt R."/>
            <person name="Klages S."/>
            <person name="Muller R."/>
            <person name="Ronning C.M."/>
            <person name="Nierman W.C."/>
            <person name="Sogaard-Andersen L."/>
        </authorList>
    </citation>
    <scope>NUCLEOTIDE SEQUENCE [LARGE SCALE GENOMIC DNA]</scope>
    <source>
        <strain evidence="11 12">DW4/3-1</strain>
    </source>
</reference>
<proteinExistence type="inferred from homology"/>
<dbReference type="AlphaFoldDB" id="E3FTC7"/>
<dbReference type="Pfam" id="PF00266">
    <property type="entry name" value="Aminotran_5"/>
    <property type="match status" value="1"/>
</dbReference>
<accession>E3FTC7</accession>
<keyword evidence="7" id="KW-0663">Pyridoxal phosphate</keyword>
<name>E3FTC7_STIAD</name>
<evidence type="ECO:0000256" key="7">
    <source>
        <dbReference type="ARBA" id="ARBA00022898"/>
    </source>
</evidence>
<dbReference type="InterPro" id="IPR015421">
    <property type="entry name" value="PyrdxlP-dep_Trfase_major"/>
</dbReference>
<comment type="catalytic activity">
    <reaction evidence="8">
        <text>(sulfur carrier)-H + L-cysteine = (sulfur carrier)-SH + L-alanine</text>
        <dbReference type="Rhea" id="RHEA:43892"/>
        <dbReference type="Rhea" id="RHEA-COMP:14737"/>
        <dbReference type="Rhea" id="RHEA-COMP:14739"/>
        <dbReference type="ChEBI" id="CHEBI:29917"/>
        <dbReference type="ChEBI" id="CHEBI:35235"/>
        <dbReference type="ChEBI" id="CHEBI:57972"/>
        <dbReference type="ChEBI" id="CHEBI:64428"/>
        <dbReference type="EC" id="2.8.1.7"/>
    </reaction>
</comment>
<evidence type="ECO:0000256" key="8">
    <source>
        <dbReference type="ARBA" id="ARBA00050776"/>
    </source>
</evidence>
<dbReference type="GO" id="GO:0031071">
    <property type="term" value="F:cysteine desulfurase activity"/>
    <property type="evidence" value="ECO:0007669"/>
    <property type="project" value="UniProtKB-EC"/>
</dbReference>
<dbReference type="Proteomes" id="UP000001351">
    <property type="component" value="Chromosome"/>
</dbReference>
<dbReference type="InterPro" id="IPR016454">
    <property type="entry name" value="Cysteine_dSase"/>
</dbReference>
<evidence type="ECO:0000256" key="6">
    <source>
        <dbReference type="ARBA" id="ARBA00022679"/>
    </source>
</evidence>
<dbReference type="Gene3D" id="3.40.640.10">
    <property type="entry name" value="Type I PLP-dependent aspartate aminotransferase-like (Major domain)"/>
    <property type="match status" value="1"/>
</dbReference>
<evidence type="ECO:0000259" key="10">
    <source>
        <dbReference type="Pfam" id="PF00266"/>
    </source>
</evidence>
<comment type="similarity">
    <text evidence="3">Belongs to the class-V pyridoxal-phosphate-dependent aminotransferase family. Csd subfamily.</text>
</comment>
<organism evidence="11 12">
    <name type="scientific">Stigmatella aurantiaca (strain DW4/3-1)</name>
    <dbReference type="NCBI Taxonomy" id="378806"/>
    <lineage>
        <taxon>Bacteria</taxon>
        <taxon>Pseudomonadati</taxon>
        <taxon>Myxococcota</taxon>
        <taxon>Myxococcia</taxon>
        <taxon>Myxococcales</taxon>
        <taxon>Cystobacterineae</taxon>
        <taxon>Archangiaceae</taxon>
        <taxon>Stigmatella</taxon>
    </lineage>
</organism>
<dbReference type="EC" id="2.8.1.7" evidence="4"/>
<dbReference type="PROSITE" id="PS00595">
    <property type="entry name" value="AA_TRANSFER_CLASS_5"/>
    <property type="match status" value="1"/>
</dbReference>
<evidence type="ECO:0000313" key="12">
    <source>
        <dbReference type="Proteomes" id="UP000001351"/>
    </source>
</evidence>
<dbReference type="SUPFAM" id="SSF53383">
    <property type="entry name" value="PLP-dependent transferases"/>
    <property type="match status" value="1"/>
</dbReference>
<dbReference type="eggNOG" id="COG0520">
    <property type="taxonomic scope" value="Bacteria"/>
</dbReference>
<dbReference type="InterPro" id="IPR020578">
    <property type="entry name" value="Aminotrans_V_PyrdxlP_BS"/>
</dbReference>
<evidence type="ECO:0000256" key="5">
    <source>
        <dbReference type="ARBA" id="ARBA00021850"/>
    </source>
</evidence>
<dbReference type="PANTHER" id="PTHR43586">
    <property type="entry name" value="CYSTEINE DESULFURASE"/>
    <property type="match status" value="1"/>
</dbReference>
<dbReference type="STRING" id="378806.STAUR_0537"/>